<sequence>MCAPKRYTAMIPSVKPIFRRRSGVRMIRAIALNKEEPPSGMEWWAAKRRRTDVQSNGKGRRLSPPALSRGVT</sequence>
<dbReference type="EMBL" id="BSEJ01000002">
    <property type="protein sequence ID" value="GLJ60660.1"/>
    <property type="molecule type" value="Genomic_DNA"/>
</dbReference>
<dbReference type="AlphaFoldDB" id="A0A9W6H1C6"/>
<proteinExistence type="predicted"/>
<reference evidence="2" key="2">
    <citation type="submission" date="2023-01" db="EMBL/GenBank/DDBJ databases">
        <authorList>
            <person name="Sun Q."/>
            <person name="Evtushenko L."/>
        </authorList>
    </citation>
    <scope>NUCLEOTIDE SEQUENCE</scope>
    <source>
        <strain evidence="2">VKM Ac-1020</strain>
    </source>
</reference>
<name>A0A9W6H1C6_9MICO</name>
<keyword evidence="3" id="KW-1185">Reference proteome</keyword>
<evidence type="ECO:0000313" key="3">
    <source>
        <dbReference type="Proteomes" id="UP001142462"/>
    </source>
</evidence>
<protein>
    <submittedName>
        <fullName evidence="2">Uncharacterized protein</fullName>
    </submittedName>
</protein>
<feature type="region of interest" description="Disordered" evidence="1">
    <location>
        <begin position="48"/>
        <end position="72"/>
    </location>
</feature>
<evidence type="ECO:0000313" key="2">
    <source>
        <dbReference type="EMBL" id="GLJ60660.1"/>
    </source>
</evidence>
<dbReference type="Proteomes" id="UP001142462">
    <property type="component" value="Unassembled WGS sequence"/>
</dbReference>
<reference evidence="2" key="1">
    <citation type="journal article" date="2014" name="Int. J. Syst. Evol. Microbiol.">
        <title>Complete genome sequence of Corynebacterium casei LMG S-19264T (=DSM 44701T), isolated from a smear-ripened cheese.</title>
        <authorList>
            <consortium name="US DOE Joint Genome Institute (JGI-PGF)"/>
            <person name="Walter F."/>
            <person name="Albersmeier A."/>
            <person name="Kalinowski J."/>
            <person name="Ruckert C."/>
        </authorList>
    </citation>
    <scope>NUCLEOTIDE SEQUENCE</scope>
    <source>
        <strain evidence="2">VKM Ac-1020</strain>
    </source>
</reference>
<organism evidence="2 3">
    <name type="scientific">Microbacterium barkeri</name>
    <dbReference type="NCBI Taxonomy" id="33917"/>
    <lineage>
        <taxon>Bacteria</taxon>
        <taxon>Bacillati</taxon>
        <taxon>Actinomycetota</taxon>
        <taxon>Actinomycetes</taxon>
        <taxon>Micrococcales</taxon>
        <taxon>Microbacteriaceae</taxon>
        <taxon>Microbacterium</taxon>
    </lineage>
</organism>
<gene>
    <name evidence="2" type="ORF">GCM10017576_07890</name>
</gene>
<comment type="caution">
    <text evidence="2">The sequence shown here is derived from an EMBL/GenBank/DDBJ whole genome shotgun (WGS) entry which is preliminary data.</text>
</comment>
<accession>A0A9W6H1C6</accession>
<evidence type="ECO:0000256" key="1">
    <source>
        <dbReference type="SAM" id="MobiDB-lite"/>
    </source>
</evidence>